<reference evidence="2 3" key="1">
    <citation type="journal article" date="2020" name="ISME J.">
        <title>Comparative genomics reveals insights into cyanobacterial evolution and habitat adaptation.</title>
        <authorList>
            <person name="Chen M.Y."/>
            <person name="Teng W.K."/>
            <person name="Zhao L."/>
            <person name="Hu C.X."/>
            <person name="Zhou Y.K."/>
            <person name="Han B.P."/>
            <person name="Song L.R."/>
            <person name="Shu W.S."/>
        </authorList>
    </citation>
    <scope>NUCLEOTIDE SEQUENCE [LARGE SCALE GENOMIC DNA]</scope>
    <source>
        <strain evidence="2 3">FACHB-159</strain>
    </source>
</reference>
<keyword evidence="1" id="KW-0175">Coiled coil</keyword>
<evidence type="ECO:0000313" key="3">
    <source>
        <dbReference type="Proteomes" id="UP000637383"/>
    </source>
</evidence>
<name>A0ABR8KDA7_9NOSO</name>
<sequence length="128" mass="15006">MVKISHSFTQIKSNLYYQNSRGDSKNTEPIADTWNHYLQSLHEAIAESNTAKEIIQKDYDRLQALAMAWEKEIQIALKNSCEDRVRQALAHKQNCTARARELKTLIERHVIHVTTLQIRLIYWRNQAT</sequence>
<keyword evidence="3" id="KW-1185">Reference proteome</keyword>
<gene>
    <name evidence="2" type="ORF">H6H03_27155</name>
</gene>
<accession>A0ABR8KDA7</accession>
<dbReference type="EMBL" id="JACJTU010000033">
    <property type="protein sequence ID" value="MBD2737518.1"/>
    <property type="molecule type" value="Genomic_DNA"/>
</dbReference>
<evidence type="ECO:0000256" key="1">
    <source>
        <dbReference type="SAM" id="Coils"/>
    </source>
</evidence>
<organism evidence="2 3">
    <name type="scientific">Nostoc paludosum FACHB-159</name>
    <dbReference type="NCBI Taxonomy" id="2692908"/>
    <lineage>
        <taxon>Bacteria</taxon>
        <taxon>Bacillati</taxon>
        <taxon>Cyanobacteriota</taxon>
        <taxon>Cyanophyceae</taxon>
        <taxon>Nostocales</taxon>
        <taxon>Nostocaceae</taxon>
        <taxon>Nostoc</taxon>
    </lineage>
</organism>
<dbReference type="Proteomes" id="UP000637383">
    <property type="component" value="Unassembled WGS sequence"/>
</dbReference>
<protein>
    <submittedName>
        <fullName evidence="2">Uncharacterized protein</fullName>
    </submittedName>
</protein>
<proteinExistence type="predicted"/>
<dbReference type="RefSeq" id="WP_190958099.1">
    <property type="nucleotide sequence ID" value="NZ_JACJTU010000033.1"/>
</dbReference>
<comment type="caution">
    <text evidence="2">The sequence shown here is derived from an EMBL/GenBank/DDBJ whole genome shotgun (WGS) entry which is preliminary data.</text>
</comment>
<evidence type="ECO:0000313" key="2">
    <source>
        <dbReference type="EMBL" id="MBD2737518.1"/>
    </source>
</evidence>
<feature type="coiled-coil region" evidence="1">
    <location>
        <begin position="52"/>
        <end position="79"/>
    </location>
</feature>